<accession>A0ABS5JTK6</accession>
<dbReference type="InterPro" id="IPR007730">
    <property type="entry name" value="SPOR-like_dom"/>
</dbReference>
<evidence type="ECO:0000313" key="3">
    <source>
        <dbReference type="Proteomes" id="UP000708576"/>
    </source>
</evidence>
<comment type="caution">
    <text evidence="2">The sequence shown here is derived from an EMBL/GenBank/DDBJ whole genome shotgun (WGS) entry which is preliminary data.</text>
</comment>
<evidence type="ECO:0000259" key="1">
    <source>
        <dbReference type="PROSITE" id="PS51724"/>
    </source>
</evidence>
<name>A0ABS5JTK6_9BACT</name>
<dbReference type="Pfam" id="PF18175">
    <property type="entry name" value="HU-CCDC81_bac_2"/>
    <property type="match status" value="1"/>
</dbReference>
<evidence type="ECO:0000313" key="2">
    <source>
        <dbReference type="EMBL" id="MBS2098192.1"/>
    </source>
</evidence>
<dbReference type="Gene3D" id="3.30.70.1070">
    <property type="entry name" value="Sporulation related repeat"/>
    <property type="match status" value="1"/>
</dbReference>
<gene>
    <name evidence="2" type="ORF">KEM10_07850</name>
</gene>
<dbReference type="SUPFAM" id="SSF110997">
    <property type="entry name" value="Sporulation related repeat"/>
    <property type="match status" value="1"/>
</dbReference>
<keyword evidence="3" id="KW-1185">Reference proteome</keyword>
<dbReference type="Pfam" id="PF05036">
    <property type="entry name" value="SPOR"/>
    <property type="match status" value="1"/>
</dbReference>
<sequence>MTTIEQHISNLLYTHECVIIPDFGAFVASTISARIDTDKNILLPPSKEIGFNRSLSHNDGLLISTYAQVKGITYSLAKIEVEQLRIRIVDQLESGNEIKLDKIGTLKRDAMGNVQFTSFASENYLPDSFGLTSFHFTPDVHVKPVNENIQVKRLLKPLSQRKIAAAVTLMIGLFAISPKMNDVGMQNNAASTIDLFTTPQLKQDAIKVDAEVFTQTADEEDLTVEEQVVEENHFFIIAGSFKKESQANAFLKQIHNTGEEQAFVLKSPNNRYRIALDGYANKPEAVNSMNNYRLKENFKTVWVLKQ</sequence>
<protein>
    <submittedName>
        <fullName evidence="2">SPOR domain-containing protein</fullName>
    </submittedName>
</protein>
<reference evidence="2 3" key="1">
    <citation type="journal article" date="2015" name="Int. J. Syst. Evol. Microbiol.">
        <title>Carboxylicivirga linearis sp. nov., isolated from a sea cucumber culture pond.</title>
        <authorList>
            <person name="Wang F.Q."/>
            <person name="Zhou Y.X."/>
            <person name="Lin X.Z."/>
            <person name="Chen G.J."/>
            <person name="Du Z.J."/>
        </authorList>
    </citation>
    <scope>NUCLEOTIDE SEQUENCE [LARGE SCALE GENOMIC DNA]</scope>
    <source>
        <strain evidence="2 3">FB218</strain>
    </source>
</reference>
<dbReference type="PROSITE" id="PS51724">
    <property type="entry name" value="SPOR"/>
    <property type="match status" value="1"/>
</dbReference>
<dbReference type="InterPro" id="IPR036680">
    <property type="entry name" value="SPOR-like_sf"/>
</dbReference>
<feature type="domain" description="SPOR" evidence="1">
    <location>
        <begin position="228"/>
        <end position="305"/>
    </location>
</feature>
<proteinExistence type="predicted"/>
<dbReference type="InterPro" id="IPR041268">
    <property type="entry name" value="HU-CCDC81_bac_2"/>
</dbReference>
<dbReference type="InterPro" id="IPR040495">
    <property type="entry name" value="HU-CCDC81_bac_1"/>
</dbReference>
<dbReference type="RefSeq" id="WP_212215438.1">
    <property type="nucleotide sequence ID" value="NZ_JAGUCO010000004.1"/>
</dbReference>
<dbReference type="EMBL" id="JAGUCO010000004">
    <property type="protein sequence ID" value="MBS2098192.1"/>
    <property type="molecule type" value="Genomic_DNA"/>
</dbReference>
<dbReference type="Pfam" id="PF18174">
    <property type="entry name" value="HU-CCDC81_bac_1"/>
    <property type="match status" value="1"/>
</dbReference>
<organism evidence="2 3">
    <name type="scientific">Carboxylicivirga linearis</name>
    <dbReference type="NCBI Taxonomy" id="1628157"/>
    <lineage>
        <taxon>Bacteria</taxon>
        <taxon>Pseudomonadati</taxon>
        <taxon>Bacteroidota</taxon>
        <taxon>Bacteroidia</taxon>
        <taxon>Marinilabiliales</taxon>
        <taxon>Marinilabiliaceae</taxon>
        <taxon>Carboxylicivirga</taxon>
    </lineage>
</organism>
<dbReference type="Proteomes" id="UP000708576">
    <property type="component" value="Unassembled WGS sequence"/>
</dbReference>